<dbReference type="EMBL" id="FMYL01000014">
    <property type="protein sequence ID" value="SDC25406.1"/>
    <property type="molecule type" value="Genomic_DNA"/>
</dbReference>
<dbReference type="GO" id="GO:0005506">
    <property type="term" value="F:iron ion binding"/>
    <property type="evidence" value="ECO:0007669"/>
    <property type="project" value="InterPro"/>
</dbReference>
<evidence type="ECO:0000256" key="4">
    <source>
        <dbReference type="SAM" id="SignalP"/>
    </source>
</evidence>
<evidence type="ECO:0000313" key="5">
    <source>
        <dbReference type="EMBL" id="SDC25406.1"/>
    </source>
</evidence>
<sequence>MLQSLKCTVLAVIIMTSSVAYAGSLEADMQGLAKNYTVFMKSSSTSQAKQALSEMKLNALDSKQNIPDTLMSEPDNSPEIKAYDKMLDQLVAEIDRLNGLVDTNLKQAQQVNTLMKIRDAGHKVFK</sequence>
<feature type="binding site" description="axial binding residue" evidence="3">
    <location>
        <position position="122"/>
    </location>
    <ligand>
        <name>heme b</name>
        <dbReference type="ChEBI" id="CHEBI:60344"/>
    </ligand>
    <ligandPart>
        <name>Fe</name>
        <dbReference type="ChEBI" id="CHEBI:18248"/>
    </ligandPart>
</feature>
<keyword evidence="6" id="KW-1185">Reference proteome</keyword>
<keyword evidence="2 4" id="KW-0732">Signal</keyword>
<organism evidence="5 6">
    <name type="scientific">Acinetobacter boissieri</name>
    <dbReference type="NCBI Taxonomy" id="1219383"/>
    <lineage>
        <taxon>Bacteria</taxon>
        <taxon>Pseudomonadati</taxon>
        <taxon>Pseudomonadota</taxon>
        <taxon>Gammaproteobacteria</taxon>
        <taxon>Moraxellales</taxon>
        <taxon>Moraxellaceae</taxon>
        <taxon>Acinetobacter</taxon>
    </lineage>
</organism>
<reference evidence="6" key="1">
    <citation type="submission" date="2016-09" db="EMBL/GenBank/DDBJ databases">
        <authorList>
            <person name="Varghese N."/>
            <person name="Submissions S."/>
        </authorList>
    </citation>
    <scope>NUCLEOTIDE SEQUENCE [LARGE SCALE GENOMIC DNA]</scope>
    <source>
        <strain evidence="6">ANC 4422</strain>
    </source>
</reference>
<keyword evidence="3" id="KW-0479">Metal-binding</keyword>
<keyword evidence="3" id="KW-0349">Heme</keyword>
<evidence type="ECO:0000256" key="1">
    <source>
        <dbReference type="ARBA" id="ARBA00005523"/>
    </source>
</evidence>
<feature type="chain" id="PRO_5017403613" evidence="4">
    <location>
        <begin position="23"/>
        <end position="126"/>
    </location>
</feature>
<feature type="binding site" description="axial binding residue" evidence="3">
    <location>
        <position position="29"/>
    </location>
    <ligand>
        <name>heme b</name>
        <dbReference type="ChEBI" id="CHEBI:60344"/>
    </ligand>
    <ligandPart>
        <name>Fe</name>
        <dbReference type="ChEBI" id="CHEBI:18248"/>
    </ligandPart>
</feature>
<dbReference type="InterPro" id="IPR010980">
    <property type="entry name" value="Cyt_c/b562"/>
</dbReference>
<evidence type="ECO:0000256" key="3">
    <source>
        <dbReference type="PIRSR" id="PIRSR000029-1"/>
    </source>
</evidence>
<dbReference type="STRING" id="1219383.SAMN05421733_11415"/>
<dbReference type="Gene3D" id="1.20.120.10">
    <property type="entry name" value="Cytochrome c/b562"/>
    <property type="match status" value="1"/>
</dbReference>
<dbReference type="Proteomes" id="UP000242501">
    <property type="component" value="Unassembled WGS sequence"/>
</dbReference>
<evidence type="ECO:0000256" key="2">
    <source>
        <dbReference type="ARBA" id="ARBA00022729"/>
    </source>
</evidence>
<dbReference type="GO" id="GO:0022900">
    <property type="term" value="P:electron transport chain"/>
    <property type="evidence" value="ECO:0007669"/>
    <property type="project" value="InterPro"/>
</dbReference>
<dbReference type="GO" id="GO:0009055">
    <property type="term" value="F:electron transfer activity"/>
    <property type="evidence" value="ECO:0007669"/>
    <property type="project" value="InterPro"/>
</dbReference>
<dbReference type="AlphaFoldDB" id="A0A1G6K517"/>
<dbReference type="GO" id="GO:0042597">
    <property type="term" value="C:periplasmic space"/>
    <property type="evidence" value="ECO:0007669"/>
    <property type="project" value="InterPro"/>
</dbReference>
<dbReference type="InterPro" id="IPR009155">
    <property type="entry name" value="Cyt_b562"/>
</dbReference>
<comment type="similarity">
    <text evidence="1">Belongs to the cytochrome b562 family.</text>
</comment>
<accession>A0A1G6K517</accession>
<feature type="signal peptide" evidence="4">
    <location>
        <begin position="1"/>
        <end position="22"/>
    </location>
</feature>
<dbReference type="PIRSF" id="PIRSF000029">
    <property type="entry name" value="Cytochrome_b562"/>
    <property type="match status" value="1"/>
</dbReference>
<proteinExistence type="inferred from homology"/>
<comment type="cofactor">
    <cofactor evidence="3">
        <name>heme b</name>
        <dbReference type="ChEBI" id="CHEBI:60344"/>
    </cofactor>
    <text evidence="3">Binds 1 heme b (iron(II)-protoporphyrin IX) group per molecule.</text>
</comment>
<protein>
    <submittedName>
        <fullName evidence="5">Soluble cytochrome b562</fullName>
    </submittedName>
</protein>
<dbReference type="SUPFAM" id="SSF47175">
    <property type="entry name" value="Cytochromes"/>
    <property type="match status" value="1"/>
</dbReference>
<dbReference type="Pfam" id="PF07361">
    <property type="entry name" value="Cytochrom_B562"/>
    <property type="match status" value="1"/>
</dbReference>
<dbReference type="RefSeq" id="WP_092749925.1">
    <property type="nucleotide sequence ID" value="NZ_FMYL01000014.1"/>
</dbReference>
<gene>
    <name evidence="5" type="ORF">SAMN05421733_11415</name>
</gene>
<keyword evidence="3" id="KW-0408">Iron</keyword>
<dbReference type="OrthoDB" id="6539015at2"/>
<evidence type="ECO:0000313" key="6">
    <source>
        <dbReference type="Proteomes" id="UP000242501"/>
    </source>
</evidence>
<name>A0A1G6K517_9GAMM</name>
<dbReference type="GO" id="GO:0020037">
    <property type="term" value="F:heme binding"/>
    <property type="evidence" value="ECO:0007669"/>
    <property type="project" value="InterPro"/>
</dbReference>